<accession>E3T6Q8</accession>
<dbReference type="FunFam" id="1.10.240.10:FF:000001">
    <property type="entry name" value="Tyrosine--tRNA ligase"/>
    <property type="match status" value="1"/>
</dbReference>
<dbReference type="PANTHER" id="PTHR11766:SF0">
    <property type="entry name" value="TYROSINE--TRNA LIGASE, MITOCHONDRIAL"/>
    <property type="match status" value="1"/>
</dbReference>
<dbReference type="InterPro" id="IPR036986">
    <property type="entry name" value="S4_RNA-bd_sf"/>
</dbReference>
<evidence type="ECO:0000256" key="7">
    <source>
        <dbReference type="ARBA" id="ARBA00022917"/>
    </source>
</evidence>
<dbReference type="EC" id="6.1.1.1" evidence="11"/>
<comment type="subunit">
    <text evidence="11">Homodimer.</text>
</comment>
<evidence type="ECO:0000256" key="4">
    <source>
        <dbReference type="ARBA" id="ARBA00022741"/>
    </source>
</evidence>
<keyword evidence="2 11" id="KW-0963">Cytoplasm</keyword>
<dbReference type="CDD" id="cd00805">
    <property type="entry name" value="TyrRS_core"/>
    <property type="match status" value="1"/>
</dbReference>
<evidence type="ECO:0000313" key="14">
    <source>
        <dbReference type="EMBL" id="ADC36002.1"/>
    </source>
</evidence>
<dbReference type="GO" id="GO:0005829">
    <property type="term" value="C:cytosol"/>
    <property type="evidence" value="ECO:0007669"/>
    <property type="project" value="TreeGrafter"/>
</dbReference>
<dbReference type="Pfam" id="PF22421">
    <property type="entry name" value="SYY_C-terminal"/>
    <property type="match status" value="1"/>
</dbReference>
<evidence type="ECO:0000256" key="11">
    <source>
        <dbReference type="HAMAP-Rule" id="MF_02006"/>
    </source>
</evidence>
<dbReference type="GO" id="GO:0006437">
    <property type="term" value="P:tyrosyl-tRNA aminoacylation"/>
    <property type="evidence" value="ECO:0007669"/>
    <property type="project" value="UniProtKB-UniRule"/>
</dbReference>
<dbReference type="AlphaFoldDB" id="E3T6Q8"/>
<evidence type="ECO:0000256" key="3">
    <source>
        <dbReference type="ARBA" id="ARBA00022598"/>
    </source>
</evidence>
<dbReference type="Gene3D" id="3.40.50.620">
    <property type="entry name" value="HUPs"/>
    <property type="match status" value="1"/>
</dbReference>
<dbReference type="InterPro" id="IPR024088">
    <property type="entry name" value="Tyr-tRNA-ligase_bac-type"/>
</dbReference>
<dbReference type="GO" id="GO:0005524">
    <property type="term" value="F:ATP binding"/>
    <property type="evidence" value="ECO:0007669"/>
    <property type="project" value="UniProtKB-UniRule"/>
</dbReference>
<dbReference type="Pfam" id="PF00579">
    <property type="entry name" value="tRNA-synt_1b"/>
    <property type="match status" value="1"/>
</dbReference>
<proteinExistence type="inferred from homology"/>
<keyword evidence="7 11" id="KW-0648">Protein biosynthesis</keyword>
<evidence type="ECO:0000256" key="6">
    <source>
        <dbReference type="ARBA" id="ARBA00022884"/>
    </source>
</evidence>
<reference evidence="14" key="2">
    <citation type="journal article" date="2010" name="Appl. Environ. Microbiol.">
        <title>Comparative analysis of acidobacterial genomic fragments from terrestrial and aquatic metagenomic libraries, with emphasis on acidobacteria subdivision 6.</title>
        <authorList>
            <person name="Kielak A.M."/>
            <person name="van Veen J.A."/>
            <person name="Kowalchuk G.A."/>
        </authorList>
    </citation>
    <scope>NUCLEOTIDE SEQUENCE</scope>
</reference>
<evidence type="ECO:0000256" key="2">
    <source>
        <dbReference type="ARBA" id="ARBA00022490"/>
    </source>
</evidence>
<keyword evidence="5 11" id="KW-0067">ATP-binding</keyword>
<dbReference type="PANTHER" id="PTHR11766">
    <property type="entry name" value="TYROSYL-TRNA SYNTHETASE"/>
    <property type="match status" value="1"/>
</dbReference>
<evidence type="ECO:0000256" key="1">
    <source>
        <dbReference type="ARBA" id="ARBA00004496"/>
    </source>
</evidence>
<comment type="function">
    <text evidence="11">Catalyzes the attachment of tyrosine to tRNA(Tyr) in a two-step reaction: tyrosine is first activated by ATP to form Tyr-AMP and then transferred to the acceptor end of tRNA(Tyr).</text>
</comment>
<dbReference type="InterPro" id="IPR002305">
    <property type="entry name" value="aa-tRNA-synth_Ic"/>
</dbReference>
<feature type="short sequence motif" description="'KMSKS' region" evidence="11">
    <location>
        <begin position="229"/>
        <end position="233"/>
    </location>
</feature>
<dbReference type="InterPro" id="IPR024107">
    <property type="entry name" value="Tyr-tRNA-ligase_bac_1"/>
</dbReference>
<dbReference type="CDD" id="cd00165">
    <property type="entry name" value="S4"/>
    <property type="match status" value="1"/>
</dbReference>
<evidence type="ECO:0000256" key="5">
    <source>
        <dbReference type="ARBA" id="ARBA00022840"/>
    </source>
</evidence>
<evidence type="ECO:0000256" key="10">
    <source>
        <dbReference type="ARBA" id="ARBA00060965"/>
    </source>
</evidence>
<dbReference type="PRINTS" id="PR01040">
    <property type="entry name" value="TRNASYNTHTYR"/>
</dbReference>
<protein>
    <recommendedName>
        <fullName evidence="11">Tyrosine--tRNA ligase</fullName>
        <ecNumber evidence="11">6.1.1.1</ecNumber>
    </recommendedName>
    <alternativeName>
        <fullName evidence="11">Tyrosyl-tRNA synthetase</fullName>
        <shortName evidence="11">TyrRS</shortName>
    </alternativeName>
</protein>
<dbReference type="SUPFAM" id="SSF55174">
    <property type="entry name" value="Alpha-L RNA-binding motif"/>
    <property type="match status" value="1"/>
</dbReference>
<keyword evidence="6 12" id="KW-0694">RNA-binding</keyword>
<keyword evidence="3 11" id="KW-0436">Ligase</keyword>
<comment type="similarity">
    <text evidence="10 11">Belongs to the class-I aminoacyl-tRNA synthetase family. TyrS type 1 subfamily.</text>
</comment>
<keyword evidence="8 11" id="KW-0030">Aminoacyl-tRNA synthetase</keyword>
<name>E3T6Q8_9BACT</name>
<feature type="binding site" evidence="11">
    <location>
        <position position="32"/>
    </location>
    <ligand>
        <name>L-tyrosine</name>
        <dbReference type="ChEBI" id="CHEBI:58315"/>
    </ligand>
</feature>
<evidence type="ECO:0000259" key="13">
    <source>
        <dbReference type="SMART" id="SM00363"/>
    </source>
</evidence>
<dbReference type="PROSITE" id="PS50889">
    <property type="entry name" value="S4"/>
    <property type="match status" value="1"/>
</dbReference>
<dbReference type="InterPro" id="IPR014729">
    <property type="entry name" value="Rossmann-like_a/b/a_fold"/>
</dbReference>
<dbReference type="Gene3D" id="1.10.240.10">
    <property type="entry name" value="Tyrosyl-Transfer RNA Synthetase"/>
    <property type="match status" value="1"/>
</dbReference>
<evidence type="ECO:0000256" key="8">
    <source>
        <dbReference type="ARBA" id="ARBA00023146"/>
    </source>
</evidence>
<dbReference type="InterPro" id="IPR054608">
    <property type="entry name" value="SYY-like_C"/>
</dbReference>
<dbReference type="FunFam" id="3.40.50.620:FF:000008">
    <property type="entry name" value="Tyrosine--tRNA ligase"/>
    <property type="match status" value="1"/>
</dbReference>
<feature type="short sequence motif" description="'HIGH' region" evidence="11">
    <location>
        <begin position="37"/>
        <end position="46"/>
    </location>
</feature>
<evidence type="ECO:0000256" key="12">
    <source>
        <dbReference type="PROSITE-ProRule" id="PRU00182"/>
    </source>
</evidence>
<feature type="binding site" evidence="11">
    <location>
        <position position="169"/>
    </location>
    <ligand>
        <name>L-tyrosine</name>
        <dbReference type="ChEBI" id="CHEBI:58315"/>
    </ligand>
</feature>
<dbReference type="EMBL" id="GU260708">
    <property type="protein sequence ID" value="ADC36002.1"/>
    <property type="molecule type" value="Genomic_DNA"/>
</dbReference>
<dbReference type="GO" id="GO:0042803">
    <property type="term" value="F:protein homodimerization activity"/>
    <property type="evidence" value="ECO:0007669"/>
    <property type="project" value="UniProtKB-ARBA"/>
</dbReference>
<keyword evidence="4 11" id="KW-0547">Nucleotide-binding</keyword>
<comment type="subcellular location">
    <subcellularLocation>
        <location evidence="1 11">Cytoplasm</location>
    </subcellularLocation>
</comment>
<comment type="catalytic activity">
    <reaction evidence="9 11">
        <text>tRNA(Tyr) + L-tyrosine + ATP = L-tyrosyl-tRNA(Tyr) + AMP + diphosphate + H(+)</text>
        <dbReference type="Rhea" id="RHEA:10220"/>
        <dbReference type="Rhea" id="RHEA-COMP:9706"/>
        <dbReference type="Rhea" id="RHEA-COMP:9707"/>
        <dbReference type="ChEBI" id="CHEBI:15378"/>
        <dbReference type="ChEBI" id="CHEBI:30616"/>
        <dbReference type="ChEBI" id="CHEBI:33019"/>
        <dbReference type="ChEBI" id="CHEBI:58315"/>
        <dbReference type="ChEBI" id="CHEBI:78442"/>
        <dbReference type="ChEBI" id="CHEBI:78536"/>
        <dbReference type="ChEBI" id="CHEBI:456215"/>
        <dbReference type="EC" id="6.1.1.1"/>
    </reaction>
</comment>
<dbReference type="SUPFAM" id="SSF52374">
    <property type="entry name" value="Nucleotidylyl transferase"/>
    <property type="match status" value="1"/>
</dbReference>
<dbReference type="InterPro" id="IPR002307">
    <property type="entry name" value="Tyr-tRNA-ligase"/>
</dbReference>
<gene>
    <name evidence="11" type="primary">tyrS</name>
</gene>
<dbReference type="SMART" id="SM00363">
    <property type="entry name" value="S4"/>
    <property type="match status" value="1"/>
</dbReference>
<feature type="binding site" evidence="11">
    <location>
        <position position="173"/>
    </location>
    <ligand>
        <name>L-tyrosine</name>
        <dbReference type="ChEBI" id="CHEBI:58315"/>
    </ligand>
</feature>
<dbReference type="HAMAP" id="MF_02006">
    <property type="entry name" value="Tyr_tRNA_synth_type1"/>
    <property type="match status" value="1"/>
</dbReference>
<dbReference type="GO" id="GO:0003723">
    <property type="term" value="F:RNA binding"/>
    <property type="evidence" value="ECO:0007669"/>
    <property type="project" value="UniProtKB-KW"/>
</dbReference>
<dbReference type="Gene3D" id="3.10.290.10">
    <property type="entry name" value="RNA-binding S4 domain"/>
    <property type="match status" value="1"/>
</dbReference>
<evidence type="ECO:0000256" key="9">
    <source>
        <dbReference type="ARBA" id="ARBA00048248"/>
    </source>
</evidence>
<dbReference type="NCBIfam" id="TIGR00234">
    <property type="entry name" value="tyrS"/>
    <property type="match status" value="1"/>
</dbReference>
<feature type="domain" description="RNA-binding S4" evidence="13">
    <location>
        <begin position="353"/>
        <end position="411"/>
    </location>
</feature>
<feature type="binding site" evidence="11">
    <location>
        <position position="232"/>
    </location>
    <ligand>
        <name>ATP</name>
        <dbReference type="ChEBI" id="CHEBI:30616"/>
    </ligand>
</feature>
<reference evidence="14" key="1">
    <citation type="submission" date="2009-12" db="EMBL/GenBank/DDBJ databases">
        <authorList>
            <person name="Kielak A."/>
            <person name="van Veen J.A."/>
            <person name="Kowalchuk G.A."/>
        </authorList>
    </citation>
    <scope>NUCLEOTIDE SEQUENCE</scope>
</reference>
<organism evidence="14">
    <name type="scientific">uncultured bacterium 259</name>
    <dbReference type="NCBI Taxonomy" id="698386"/>
    <lineage>
        <taxon>Bacteria</taxon>
        <taxon>environmental samples</taxon>
    </lineage>
</organism>
<dbReference type="InterPro" id="IPR002942">
    <property type="entry name" value="S4_RNA-bd"/>
</dbReference>
<dbReference type="GO" id="GO:0004831">
    <property type="term" value="F:tyrosine-tRNA ligase activity"/>
    <property type="evidence" value="ECO:0007669"/>
    <property type="project" value="UniProtKB-UniRule"/>
</dbReference>
<sequence>MDLYSELEWRGMLYDGTEGVREALAAGPITGYIGFDPTASSLHVGSLLTIMGLARLQRAGHSPIAIVGGGTGLIGDPSGKTQERTLLSSEQVEANVQGIRAQLARFLDFDRPGNPARIVNNADWLVPMDLMSFLRDVGKHFTVNYMIAKDSVKRRLESEDGISFTEFSYLLMQSYDVVMLFDRYQCTLQMGGSDQWGNITAGIDLLRKLRGAKGHGLVWPLMTTSAGVKFGKTEAGTVWLDAALTSPFRFYQFWLNTDDRDAIRYLKLFTFLDRDAIDALAAAVAQHPERREAQRALARAVTTAVHGDDHVQRAERAAEVLFAENIADANVDDVLMVFEDAPSSDLFLPAEGMPLAEMLATVKLVPSKSEAMRLLKSGGVYVNNVRATDERARLTAADAIGGALFVLRKGRKDHHIVRVRS</sequence>